<dbReference type="InterPro" id="IPR051677">
    <property type="entry name" value="AfsR-DnrI-RedD_regulator"/>
</dbReference>
<evidence type="ECO:0000313" key="5">
    <source>
        <dbReference type="EMBL" id="MEX5717818.1"/>
    </source>
</evidence>
<feature type="region of interest" description="Disordered" evidence="3">
    <location>
        <begin position="115"/>
        <end position="135"/>
    </location>
</feature>
<dbReference type="InterPro" id="IPR036388">
    <property type="entry name" value="WH-like_DNA-bd_sf"/>
</dbReference>
<evidence type="ECO:0000259" key="4">
    <source>
        <dbReference type="PROSITE" id="PS51755"/>
    </source>
</evidence>
<feature type="DNA-binding region" description="OmpR/PhoB-type" evidence="2">
    <location>
        <begin position="1"/>
        <end position="67"/>
    </location>
</feature>
<dbReference type="InterPro" id="IPR001867">
    <property type="entry name" value="OmpR/PhoB-type_DNA-bd"/>
</dbReference>
<organism evidence="5 6">
    <name type="scientific">Geodermatophilus maliterrae</name>
    <dbReference type="NCBI Taxonomy" id="3162531"/>
    <lineage>
        <taxon>Bacteria</taxon>
        <taxon>Bacillati</taxon>
        <taxon>Actinomycetota</taxon>
        <taxon>Actinomycetes</taxon>
        <taxon>Geodermatophilales</taxon>
        <taxon>Geodermatophilaceae</taxon>
        <taxon>Geodermatophilus</taxon>
    </lineage>
</organism>
<dbReference type="PANTHER" id="PTHR35807">
    <property type="entry name" value="TRANSCRIPTIONAL REGULATOR REDD-RELATED"/>
    <property type="match status" value="1"/>
</dbReference>
<evidence type="ECO:0000256" key="1">
    <source>
        <dbReference type="ARBA" id="ARBA00023125"/>
    </source>
</evidence>
<reference evidence="5 6" key="1">
    <citation type="submission" date="2024-06" db="EMBL/GenBank/DDBJ databases">
        <title>Draft genome sequence of Geodermatophilus badlandi, a novel member of the Geodermatophilaceae isolated from badland sedimentary rocks in the Red desert, Wyoming, USA.</title>
        <authorList>
            <person name="Ben Tekaya S."/>
            <person name="Nouioui I."/>
            <person name="Flores G.M."/>
            <person name="Shaal M.N."/>
            <person name="Bredoire F."/>
            <person name="Basile F."/>
            <person name="Van Diepen L."/>
            <person name="Ward N.L."/>
        </authorList>
    </citation>
    <scope>NUCLEOTIDE SEQUENCE [LARGE SCALE GENOMIC DNA]</scope>
    <source>
        <strain evidence="5 6">WL48A</strain>
    </source>
</reference>
<dbReference type="SUPFAM" id="SSF46894">
    <property type="entry name" value="C-terminal effector domain of the bipartite response regulators"/>
    <property type="match status" value="1"/>
</dbReference>
<keyword evidence="6" id="KW-1185">Reference proteome</keyword>
<accession>A0ABV3XB84</accession>
<dbReference type="Gene3D" id="1.10.10.10">
    <property type="entry name" value="Winged helix-like DNA-binding domain superfamily/Winged helix DNA-binding domain"/>
    <property type="match status" value="1"/>
</dbReference>
<dbReference type="PANTHER" id="PTHR35807:SF1">
    <property type="entry name" value="TRANSCRIPTIONAL REGULATOR REDD"/>
    <property type="match status" value="1"/>
</dbReference>
<gene>
    <name evidence="5" type="ORF">ABQ292_05475</name>
</gene>
<feature type="domain" description="OmpR/PhoB-type" evidence="4">
    <location>
        <begin position="1"/>
        <end position="67"/>
    </location>
</feature>
<keyword evidence="1 2" id="KW-0238">DNA-binding</keyword>
<dbReference type="PROSITE" id="PS51755">
    <property type="entry name" value="OMPR_PHOB"/>
    <property type="match status" value="1"/>
</dbReference>
<name>A0ABV3XB84_9ACTN</name>
<comment type="caution">
    <text evidence="5">The sequence shown here is derived from an EMBL/GenBank/DDBJ whole genome shotgun (WGS) entry which is preliminary data.</text>
</comment>
<dbReference type="InterPro" id="IPR016032">
    <property type="entry name" value="Sig_transdc_resp-reg_C-effctor"/>
</dbReference>
<proteinExistence type="predicted"/>
<evidence type="ECO:0000313" key="6">
    <source>
        <dbReference type="Proteomes" id="UP001560045"/>
    </source>
</evidence>
<sequence length="135" mass="13802">MLALLALSAGRVVALPVLVDGLWGEDLSGNPGNALQVRVSKLRRALGSAGAPSALVLTRPPRYLLDVDPHQVDALRSTDRVAAARGVADSDPVAAATLYREALSCWRGAAPGRVRRRPVGGAGVRPADGAPAGGP</sequence>
<evidence type="ECO:0000256" key="2">
    <source>
        <dbReference type="PROSITE-ProRule" id="PRU01091"/>
    </source>
</evidence>
<dbReference type="EMBL" id="JBFNXQ010000010">
    <property type="protein sequence ID" value="MEX5717818.1"/>
    <property type="molecule type" value="Genomic_DNA"/>
</dbReference>
<dbReference type="RefSeq" id="WP_369204052.1">
    <property type="nucleotide sequence ID" value="NZ_JBFNXQ010000010.1"/>
</dbReference>
<dbReference type="Proteomes" id="UP001560045">
    <property type="component" value="Unassembled WGS sequence"/>
</dbReference>
<evidence type="ECO:0000256" key="3">
    <source>
        <dbReference type="SAM" id="MobiDB-lite"/>
    </source>
</evidence>
<protein>
    <submittedName>
        <fullName evidence="5">Winged helix-turn-helix domain-containing protein</fullName>
    </submittedName>
</protein>
<dbReference type="Pfam" id="PF00486">
    <property type="entry name" value="Trans_reg_C"/>
    <property type="match status" value="1"/>
</dbReference>